<dbReference type="InterPro" id="IPR011778">
    <property type="entry name" value="Hydantoinase/dihydroPyrase"/>
</dbReference>
<evidence type="ECO:0000256" key="1">
    <source>
        <dbReference type="ARBA" id="ARBA00001947"/>
    </source>
</evidence>
<dbReference type="Gene3D" id="2.30.40.10">
    <property type="entry name" value="Urease, subunit C, domain 1"/>
    <property type="match status" value="1"/>
</dbReference>
<feature type="modified residue" description="N6-carboxylysine" evidence="5">
    <location>
        <position position="202"/>
    </location>
</feature>
<dbReference type="SUPFAM" id="SSF51556">
    <property type="entry name" value="Metallo-dependent hydrolases"/>
    <property type="match status" value="1"/>
</dbReference>
<reference evidence="7 8" key="1">
    <citation type="submission" date="2017-10" db="EMBL/GenBank/DDBJ databases">
        <title>Integration of genomic and chemical information greatly accelerates assignment of the full stereostructure of myelolactone, a potent inhibitor of myeloma from a marine-derived Micromonospora.</title>
        <authorList>
            <person name="Kim M.C."/>
            <person name="Machado H."/>
            <person name="Jensen P.R."/>
            <person name="Fenical W."/>
        </authorList>
    </citation>
    <scope>NUCLEOTIDE SEQUENCE [LARGE SCALE GENOMIC DNA]</scope>
    <source>
        <strain evidence="7 8">CNY-010</strain>
    </source>
</reference>
<comment type="similarity">
    <text evidence="2">Belongs to the metallo-dependent hydrolases superfamily. Hydantoinase/dihydropyrimidinase family.</text>
</comment>
<dbReference type="InterPro" id="IPR032466">
    <property type="entry name" value="Metal_Hydrolase"/>
</dbReference>
<evidence type="ECO:0000259" key="6">
    <source>
        <dbReference type="Pfam" id="PF01979"/>
    </source>
</evidence>
<dbReference type="GO" id="GO:0046872">
    <property type="term" value="F:metal ion binding"/>
    <property type="evidence" value="ECO:0007669"/>
    <property type="project" value="UniProtKB-KW"/>
</dbReference>
<dbReference type="PANTHER" id="PTHR11647:SF1">
    <property type="entry name" value="COLLAPSIN RESPONSE MEDIATOR PROTEIN"/>
    <property type="match status" value="1"/>
</dbReference>
<evidence type="ECO:0000256" key="5">
    <source>
        <dbReference type="PIRSR" id="PIRSR611778-50"/>
    </source>
</evidence>
<dbReference type="InterPro" id="IPR006680">
    <property type="entry name" value="Amidohydro-rel"/>
</dbReference>
<evidence type="ECO:0000313" key="7">
    <source>
        <dbReference type="EMBL" id="AYF26730.1"/>
    </source>
</evidence>
<keyword evidence="4" id="KW-0378">Hydrolase</keyword>
<evidence type="ECO:0000256" key="3">
    <source>
        <dbReference type="ARBA" id="ARBA00022723"/>
    </source>
</evidence>
<dbReference type="Proteomes" id="UP000267804">
    <property type="component" value="Chromosome"/>
</dbReference>
<dbReference type="Gene3D" id="3.20.20.140">
    <property type="entry name" value="Metal-dependent hydrolases"/>
    <property type="match status" value="1"/>
</dbReference>
<comment type="cofactor">
    <cofactor evidence="1">
        <name>Zn(2+)</name>
        <dbReference type="ChEBI" id="CHEBI:29105"/>
    </cofactor>
</comment>
<keyword evidence="3" id="KW-0479">Metal-binding</keyword>
<dbReference type="InterPro" id="IPR011059">
    <property type="entry name" value="Metal-dep_hydrolase_composite"/>
</dbReference>
<dbReference type="Pfam" id="PF01979">
    <property type="entry name" value="Amidohydro_1"/>
    <property type="match status" value="1"/>
</dbReference>
<dbReference type="PANTHER" id="PTHR11647">
    <property type="entry name" value="HYDRANTOINASE/DIHYDROPYRIMIDINASE FAMILY MEMBER"/>
    <property type="match status" value="1"/>
</dbReference>
<evidence type="ECO:0000256" key="2">
    <source>
        <dbReference type="ARBA" id="ARBA00008829"/>
    </source>
</evidence>
<protein>
    <submittedName>
        <fullName evidence="7">Dihydropyrimidinase</fullName>
    </submittedName>
</protein>
<evidence type="ECO:0000313" key="8">
    <source>
        <dbReference type="Proteomes" id="UP000267804"/>
    </source>
</evidence>
<comment type="PTM">
    <text evidence="5">Carbamylation allows a single lysine to coordinate two divalent metal cations.</text>
</comment>
<accession>A0A386WGZ9</accession>
<dbReference type="AlphaFoldDB" id="A0A386WGZ9"/>
<proteinExistence type="inferred from homology"/>
<feature type="domain" description="Amidohydrolase-related" evidence="6">
    <location>
        <begin position="102"/>
        <end position="488"/>
    </location>
</feature>
<dbReference type="KEGG" id="mtua:CSH63_04485"/>
<dbReference type="InterPro" id="IPR050378">
    <property type="entry name" value="Metallo-dep_Hydrolases_sf"/>
</dbReference>
<dbReference type="CDD" id="cd01314">
    <property type="entry name" value="D-HYD"/>
    <property type="match status" value="1"/>
</dbReference>
<sequence length="510" mass="54921">MVGLPTGVVPPWSASGRGLSRLLVPSRRVVYGPLPSPPVIRVSPSAANGEEMPRRFGLVGGTVVAEDGVHRADVLIDSGRIESVGRIPPSADVEKVDARGKIIIPGGVDVHTHMDTPFMGTVTSDDHASASRAAAVGGTTTYVDYAFQRAGERLPEVLARWAGRANGRSAIDFSFHLAVTSPYPGMVADMALVVADGVTSFKVFMAYKGLAMLDDGELFSILTESSRLGATLCVHAENGHVIDVLAERLVRDGRTGPLAHLLSRPPETEVEAVRRAIMLADLADAPLYFVHLSTAGAVAAVAEAQRAGRPVAGETCTHYLLLDADLYHQPGFEAAKYVVSPPLRTAEHREALWRGLREGILGVVSSDHCPFCMAGQKSLGAEDFRRIPNGAPGIEHRVSLLYGHGVRPGRLSLSRFVEVACTEPARRFGLYPTKGVIRRGADADLVVLDPEAASVVLARTMTQNCDYTPFERWHVPGRVEAVYLRGELIARRGRFVGRQDAGRFLVRRRA</sequence>
<organism evidence="7 8">
    <name type="scientific">Micromonospora tulbaghiae</name>
    <dbReference type="NCBI Taxonomy" id="479978"/>
    <lineage>
        <taxon>Bacteria</taxon>
        <taxon>Bacillati</taxon>
        <taxon>Actinomycetota</taxon>
        <taxon>Actinomycetes</taxon>
        <taxon>Micromonosporales</taxon>
        <taxon>Micromonosporaceae</taxon>
        <taxon>Micromonospora</taxon>
    </lineage>
</organism>
<dbReference type="GO" id="GO:0016812">
    <property type="term" value="F:hydrolase activity, acting on carbon-nitrogen (but not peptide) bonds, in cyclic amides"/>
    <property type="evidence" value="ECO:0007669"/>
    <property type="project" value="TreeGrafter"/>
</dbReference>
<evidence type="ECO:0000256" key="4">
    <source>
        <dbReference type="ARBA" id="ARBA00022801"/>
    </source>
</evidence>
<dbReference type="GO" id="GO:0005829">
    <property type="term" value="C:cytosol"/>
    <property type="evidence" value="ECO:0007669"/>
    <property type="project" value="TreeGrafter"/>
</dbReference>
<name>A0A386WGZ9_9ACTN</name>
<dbReference type="SUPFAM" id="SSF51338">
    <property type="entry name" value="Composite domain of metallo-dependent hydrolases"/>
    <property type="match status" value="2"/>
</dbReference>
<dbReference type="EMBL" id="CP024087">
    <property type="protein sequence ID" value="AYF26730.1"/>
    <property type="molecule type" value="Genomic_DNA"/>
</dbReference>
<gene>
    <name evidence="7" type="primary">hydA</name>
    <name evidence="7" type="ORF">CSH63_04485</name>
</gene>
<dbReference type="NCBIfam" id="TIGR02033">
    <property type="entry name" value="D-hydantoinase"/>
    <property type="match status" value="1"/>
</dbReference>
<dbReference type="FunFam" id="3.20.20.140:FF:000076">
    <property type="entry name" value="Dihydropyrimidinase like 2"/>
    <property type="match status" value="1"/>
</dbReference>